<dbReference type="InterPro" id="IPR004445">
    <property type="entry name" value="GltS"/>
</dbReference>
<evidence type="ECO:0000313" key="3">
    <source>
        <dbReference type="Proteomes" id="UP001138793"/>
    </source>
</evidence>
<feature type="transmembrane region" description="Helical" evidence="1">
    <location>
        <begin position="400"/>
        <end position="432"/>
    </location>
</feature>
<dbReference type="PANTHER" id="PTHR36178:SF1">
    <property type="entry name" value="SODIUM_GLUTAMATE SYMPORTER"/>
    <property type="match status" value="1"/>
</dbReference>
<feature type="transmembrane region" description="Helical" evidence="1">
    <location>
        <begin position="38"/>
        <end position="57"/>
    </location>
</feature>
<dbReference type="GO" id="GO:0015813">
    <property type="term" value="P:L-glutamate transmembrane transport"/>
    <property type="evidence" value="ECO:0007669"/>
    <property type="project" value="InterPro"/>
</dbReference>
<feature type="transmembrane region" description="Helical" evidence="1">
    <location>
        <begin position="320"/>
        <end position="339"/>
    </location>
</feature>
<dbReference type="PANTHER" id="PTHR36178">
    <property type="entry name" value="SLR0625 PROTEIN"/>
    <property type="match status" value="1"/>
</dbReference>
<sequence>MVEEIFDTLMIFGMLLIAGVAIRETVPFFQRFLIPSSVIAGFLGLILGQQVLGWITIPESFESIPIYAMYILMTCVPLGITVTGKKIVQHMDFAFGNMVMYGFQLAFGVLIGIILLRFWPGLPDGWGLMAVAAFFGSHGSVPIVSSVIDPTGELGAQSMGMVMATLGVLIAIIPGIILANYGIRRGWGTFTKDIKNKDKSFFRGILPEKDRKPIGRLTVNPSNVTSLAFQLGILAVSFKFGELVLSSIGALIPFMGNIPSMIYGIVGSLILWPLMKMVKFDGYVDKPTINEISNFSLEIIILTACASIQLSIISKFFMPLLILTIIICGITFIFIHLWYRKINNPEWFEKSLMNYGMATGSNPQGLSLVRIVDPNNESSIYEALGVYNAVFFWNKLLLPLAASLILVGTVVPVYLIGIGLMVVPLVLAFLLFRKKKVSGSSNSSRKSG</sequence>
<keyword evidence="1" id="KW-1133">Transmembrane helix</keyword>
<organism evidence="2 3">
    <name type="scientific">Oceanobacillus polygoni</name>
    <dbReference type="NCBI Taxonomy" id="1235259"/>
    <lineage>
        <taxon>Bacteria</taxon>
        <taxon>Bacillati</taxon>
        <taxon>Bacillota</taxon>
        <taxon>Bacilli</taxon>
        <taxon>Bacillales</taxon>
        <taxon>Bacillaceae</taxon>
        <taxon>Oceanobacillus</taxon>
    </lineage>
</organism>
<dbReference type="Pfam" id="PF03616">
    <property type="entry name" value="Glt_symporter"/>
    <property type="match status" value="1"/>
</dbReference>
<evidence type="ECO:0000313" key="2">
    <source>
        <dbReference type="EMBL" id="MBP2075875.1"/>
    </source>
</evidence>
<keyword evidence="1" id="KW-0472">Membrane</keyword>
<proteinExistence type="predicted"/>
<dbReference type="RefSeq" id="WP_149474101.1">
    <property type="nucleotide sequence ID" value="NZ_JAGGMB010000001.1"/>
</dbReference>
<evidence type="ECO:0000256" key="1">
    <source>
        <dbReference type="SAM" id="Phobius"/>
    </source>
</evidence>
<keyword evidence="1" id="KW-0812">Transmembrane</keyword>
<feature type="transmembrane region" description="Helical" evidence="1">
    <location>
        <begin position="6"/>
        <end position="26"/>
    </location>
</feature>
<dbReference type="EMBL" id="JAGGMB010000001">
    <property type="protein sequence ID" value="MBP2075875.1"/>
    <property type="molecule type" value="Genomic_DNA"/>
</dbReference>
<feature type="transmembrane region" description="Helical" evidence="1">
    <location>
        <begin position="295"/>
        <end position="313"/>
    </location>
</feature>
<dbReference type="Proteomes" id="UP001138793">
    <property type="component" value="Unassembled WGS sequence"/>
</dbReference>
<name>A0A9X0YR63_9BACI</name>
<gene>
    <name evidence="2" type="ORF">J2Z64_000086</name>
</gene>
<dbReference type="GO" id="GO:0016020">
    <property type="term" value="C:membrane"/>
    <property type="evidence" value="ECO:0007669"/>
    <property type="project" value="InterPro"/>
</dbReference>
<reference evidence="2" key="1">
    <citation type="submission" date="2021-03" db="EMBL/GenBank/DDBJ databases">
        <title>Genomic Encyclopedia of Type Strains, Phase IV (KMG-IV): sequencing the most valuable type-strain genomes for metagenomic binning, comparative biology and taxonomic classification.</title>
        <authorList>
            <person name="Goeker M."/>
        </authorList>
    </citation>
    <scope>NUCLEOTIDE SEQUENCE</scope>
    <source>
        <strain evidence="2">DSM 107338</strain>
    </source>
</reference>
<accession>A0A9X0YR63</accession>
<keyword evidence="3" id="KW-1185">Reference proteome</keyword>
<protein>
    <submittedName>
        <fullName evidence="2">ESS family glutamate:Na+ symporter</fullName>
    </submittedName>
</protein>
<dbReference type="AlphaFoldDB" id="A0A9X0YR63"/>
<comment type="caution">
    <text evidence="2">The sequence shown here is derived from an EMBL/GenBank/DDBJ whole genome shotgun (WGS) entry which is preliminary data.</text>
</comment>
<feature type="transmembrane region" description="Helical" evidence="1">
    <location>
        <begin position="63"/>
        <end position="82"/>
    </location>
</feature>
<feature type="transmembrane region" description="Helical" evidence="1">
    <location>
        <begin position="125"/>
        <end position="148"/>
    </location>
</feature>
<feature type="transmembrane region" description="Helical" evidence="1">
    <location>
        <begin position="257"/>
        <end position="275"/>
    </location>
</feature>
<dbReference type="OrthoDB" id="9801557at2"/>
<feature type="transmembrane region" description="Helical" evidence="1">
    <location>
        <begin position="94"/>
        <end position="119"/>
    </location>
</feature>
<feature type="transmembrane region" description="Helical" evidence="1">
    <location>
        <begin position="160"/>
        <end position="183"/>
    </location>
</feature>
<dbReference type="GO" id="GO:0015501">
    <property type="term" value="F:glutamate:sodium symporter activity"/>
    <property type="evidence" value="ECO:0007669"/>
    <property type="project" value="InterPro"/>
</dbReference>